<protein>
    <recommendedName>
        <fullName evidence="2">Fe2OG dioxygenase domain-containing protein</fullName>
    </recommendedName>
</protein>
<dbReference type="EMBL" id="MN740373">
    <property type="protein sequence ID" value="QHU03231.1"/>
    <property type="molecule type" value="Genomic_DNA"/>
</dbReference>
<organism evidence="1">
    <name type="scientific">viral metagenome</name>
    <dbReference type="NCBI Taxonomy" id="1070528"/>
    <lineage>
        <taxon>unclassified sequences</taxon>
        <taxon>metagenomes</taxon>
        <taxon>organismal metagenomes</taxon>
    </lineage>
</organism>
<proteinExistence type="predicted"/>
<evidence type="ECO:0008006" key="2">
    <source>
        <dbReference type="Google" id="ProtNLM"/>
    </source>
</evidence>
<dbReference type="InterPro" id="IPR037151">
    <property type="entry name" value="AlkB-like_sf"/>
</dbReference>
<dbReference type="AlphaFoldDB" id="A0A6C0JEC2"/>
<dbReference type="SUPFAM" id="SSF51197">
    <property type="entry name" value="Clavaminate synthase-like"/>
    <property type="match status" value="1"/>
</dbReference>
<reference evidence="1" key="1">
    <citation type="journal article" date="2020" name="Nature">
        <title>Giant virus diversity and host interactions through global metagenomics.</title>
        <authorList>
            <person name="Schulz F."/>
            <person name="Roux S."/>
            <person name="Paez-Espino D."/>
            <person name="Jungbluth S."/>
            <person name="Walsh D.A."/>
            <person name="Denef V.J."/>
            <person name="McMahon K.D."/>
            <person name="Konstantinidis K.T."/>
            <person name="Eloe-Fadrosh E.A."/>
            <person name="Kyrpides N.C."/>
            <person name="Woyke T."/>
        </authorList>
    </citation>
    <scope>NUCLEOTIDE SEQUENCE</scope>
    <source>
        <strain evidence="1">GVMAG-M-3300026093-6</strain>
    </source>
</reference>
<name>A0A6C0JEC2_9ZZZZ</name>
<evidence type="ECO:0000313" key="1">
    <source>
        <dbReference type="EMBL" id="QHU03231.1"/>
    </source>
</evidence>
<sequence>MNRVFYQDKIIPSHLLEHVKSDIANIPWCRAPAGIPGNYAPRNVSVLGNGNIIRKSGKKVFYIREMGFGKTNTVSYPLFQCAKSSTANYEMRKIPLGLAKLILHLRTVVKELYGSSVKNVDRMFNIIICNNYTEASHQISGHRDDERWLEKNELDSNGKPCASIIASLTLYPEGEPDQLRNFEIQDDISGKWESKSLKNNSMIFFSNHMHRAKSYPKTLKHKQRINLTFRTILPGLIGRVGYGNFYRYMSIPSSICVIEKHRDKLEIFKKAAEAANIFNKKNLYNLDISLSIKSPEDVKRFREQYKNKLDLLPRYVKPLCSVETLIVFA</sequence>
<accession>A0A6C0JEC2</accession>
<dbReference type="Gene3D" id="2.60.120.590">
    <property type="entry name" value="Alpha-ketoglutarate-dependent dioxygenase AlkB-like"/>
    <property type="match status" value="1"/>
</dbReference>